<dbReference type="GO" id="GO:0032440">
    <property type="term" value="F:2-alkenal reductase [NAD(P)H] activity"/>
    <property type="evidence" value="ECO:0007669"/>
    <property type="project" value="UniProtKB-EC"/>
</dbReference>
<keyword evidence="6" id="KW-0067">ATP-binding</keyword>
<feature type="non-terminal residue" evidence="11">
    <location>
        <position position="1"/>
    </location>
</feature>
<dbReference type="EMBL" id="ABJB010783338">
    <property type="status" value="NOT_ANNOTATED_CDS"/>
    <property type="molecule type" value="Genomic_DNA"/>
</dbReference>
<dbReference type="Pfam" id="PF00664">
    <property type="entry name" value="ABC_membrane"/>
    <property type="match status" value="1"/>
</dbReference>
<dbReference type="PANTHER" id="PTHR24223:SF443">
    <property type="entry name" value="MULTIDRUG-RESISTANCE LIKE PROTEIN 1, ISOFORM I"/>
    <property type="match status" value="1"/>
</dbReference>
<accession>B7QF64</accession>
<dbReference type="VEuPathDB" id="VectorBase:ISCI022343"/>
<dbReference type="Gene3D" id="1.20.1560.10">
    <property type="entry name" value="ABC transporter type 1, transmembrane domain"/>
    <property type="match status" value="1"/>
</dbReference>
<keyword evidence="11" id="KW-0560">Oxidoreductase</keyword>
<feature type="transmembrane region" description="Helical" evidence="9">
    <location>
        <begin position="379"/>
        <end position="399"/>
    </location>
</feature>
<keyword evidence="2" id="KW-0813">Transport</keyword>
<keyword evidence="8 9" id="KW-0472">Membrane</keyword>
<evidence type="ECO:0000313" key="12">
    <source>
        <dbReference type="EnsemblMetazoa" id="ISCW022364-PA"/>
    </source>
</evidence>
<feature type="non-terminal residue" evidence="11">
    <location>
        <position position="643"/>
    </location>
</feature>
<keyword evidence="3 9" id="KW-0812">Transmembrane</keyword>
<evidence type="ECO:0000256" key="2">
    <source>
        <dbReference type="ARBA" id="ARBA00022448"/>
    </source>
</evidence>
<reference evidence="12" key="2">
    <citation type="submission" date="2020-05" db="UniProtKB">
        <authorList>
            <consortium name="EnsemblMetazoa"/>
        </authorList>
    </citation>
    <scope>IDENTIFICATION</scope>
    <source>
        <strain evidence="12">wikel</strain>
    </source>
</reference>
<sequence>DPMRYGRVLEACELVQDIRTLPAGDMTQVSEKGETLSGGQKQRIALARAAYSRSEVYLFDDPLSALDTKVSGRVFDNVLGRNGMLRNKTRILVTNNSNLLRNMDQLLLVHDRTVSSYRDAKELVARQSRSSHIQHERVHLRSDSAPELRDVRCISHKTSSSTNQSALSSSVISEPVSRRNVFCSSKEVFTHQIQHQPVIAKISLEHASHLDACLRDEFAHQACNTNVRVFKNFVLVLNIFRSKLKLLSIFLQASCERPQHKKYFFTNSQLTNMQKSSFQKLYEPNAFFYVSVIFRSMGGILLALGVKKLSKSLHDSMLSHVLSSPVPFFDANSRGRILNRFSVDLDAVDIKLYLFGKQFIQATLLTVARLTVAGCQAPGIMIVGSTALIALVIGMWVVLRAANAARFVETSRMSRVLQHVTESVESLSILRSYGVVERFCSHFCRLTDFHLEAYATYCACYRLTRTLGNVFGLTIVLTSILTTLWRSYGTSSSEFGLALSVSLSVTAYFNPMYLMTPEISYKYSVDKILQDDIDEKSGSQDLKLSTSNHLDENWPKAGQVQFNDFCASYRPGFLTNVLKGITFVIQPQQKVGVVGRTGAGKSSLVLALLRVLKPTSGNICIDGIDIRRVPLRRLRTSLTVIPQ</sequence>
<dbReference type="EnsemblMetazoa" id="ISCW022364-RA">
    <property type="protein sequence ID" value="ISCW022364-PA"/>
    <property type="gene ID" value="ISCW022364"/>
</dbReference>
<dbReference type="InterPro" id="IPR003439">
    <property type="entry name" value="ABC_transporter-like_ATP-bd"/>
</dbReference>
<dbReference type="EMBL" id="ABJB010766111">
    <property type="status" value="NOT_ANNOTATED_CDS"/>
    <property type="molecule type" value="Genomic_DNA"/>
</dbReference>
<name>B7QF64_IXOSC</name>
<dbReference type="VEuPathDB" id="VectorBase:ISCW022364"/>
<evidence type="ECO:0000259" key="10">
    <source>
        <dbReference type="PROSITE" id="PS50929"/>
    </source>
</evidence>
<evidence type="ECO:0000313" key="13">
    <source>
        <dbReference type="Proteomes" id="UP000001555"/>
    </source>
</evidence>
<dbReference type="SUPFAM" id="SSF90123">
    <property type="entry name" value="ABC transporter transmembrane region"/>
    <property type="match status" value="1"/>
</dbReference>
<dbReference type="STRING" id="6945.B7QF64"/>
<keyword evidence="4" id="KW-0677">Repeat</keyword>
<dbReference type="GO" id="GO:0016887">
    <property type="term" value="F:ATP hydrolysis activity"/>
    <property type="evidence" value="ECO:0007669"/>
    <property type="project" value="InterPro"/>
</dbReference>
<dbReference type="FunFam" id="3.40.50.300:FF:002586">
    <property type="entry name" value="Putative abc transporter c family member"/>
    <property type="match status" value="1"/>
</dbReference>
<feature type="transmembrane region" description="Helical" evidence="9">
    <location>
        <begin position="470"/>
        <end position="489"/>
    </location>
</feature>
<feature type="domain" description="ABC transmembrane type-1" evidence="10">
    <location>
        <begin position="290"/>
        <end position="510"/>
    </location>
</feature>
<dbReference type="AlphaFoldDB" id="B7QF64"/>
<organism>
    <name type="scientific">Ixodes scapularis</name>
    <name type="common">Black-legged tick</name>
    <name type="synonym">Deer tick</name>
    <dbReference type="NCBI Taxonomy" id="6945"/>
    <lineage>
        <taxon>Eukaryota</taxon>
        <taxon>Metazoa</taxon>
        <taxon>Ecdysozoa</taxon>
        <taxon>Arthropoda</taxon>
        <taxon>Chelicerata</taxon>
        <taxon>Arachnida</taxon>
        <taxon>Acari</taxon>
        <taxon>Parasitiformes</taxon>
        <taxon>Ixodida</taxon>
        <taxon>Ixodoidea</taxon>
        <taxon>Ixodidae</taxon>
        <taxon>Ixodinae</taxon>
        <taxon>Ixodes</taxon>
    </lineage>
</organism>
<feature type="transmembrane region" description="Helical" evidence="9">
    <location>
        <begin position="495"/>
        <end position="514"/>
    </location>
</feature>
<proteinExistence type="predicted"/>
<evidence type="ECO:0000256" key="1">
    <source>
        <dbReference type="ARBA" id="ARBA00004127"/>
    </source>
</evidence>
<dbReference type="GO" id="GO:0140359">
    <property type="term" value="F:ABC-type transporter activity"/>
    <property type="evidence" value="ECO:0000318"/>
    <property type="project" value="GO_Central"/>
</dbReference>
<dbReference type="Pfam" id="PF00005">
    <property type="entry name" value="ABC_tran"/>
    <property type="match status" value="2"/>
</dbReference>
<dbReference type="PaxDb" id="6945-B7QF64"/>
<keyword evidence="5" id="KW-0547">Nucleotide-binding</keyword>
<dbReference type="GO" id="GO:0055085">
    <property type="term" value="P:transmembrane transport"/>
    <property type="evidence" value="ECO:0000318"/>
    <property type="project" value="GO_Central"/>
</dbReference>
<dbReference type="FunFam" id="3.40.50.300:FF:004454">
    <property type="entry name" value="ABC transporter, putative"/>
    <property type="match status" value="1"/>
</dbReference>
<gene>
    <name evidence="11" type="ORF">IscW_ISCW022364</name>
</gene>
<dbReference type="EC" id="1.3.1.74" evidence="11"/>
<evidence type="ECO:0000256" key="6">
    <source>
        <dbReference type="ARBA" id="ARBA00022840"/>
    </source>
</evidence>
<keyword evidence="7 9" id="KW-1133">Transmembrane helix</keyword>
<dbReference type="GO" id="GO:0005524">
    <property type="term" value="F:ATP binding"/>
    <property type="evidence" value="ECO:0007669"/>
    <property type="project" value="UniProtKB-KW"/>
</dbReference>
<dbReference type="PROSITE" id="PS50929">
    <property type="entry name" value="ABC_TM1F"/>
    <property type="match status" value="1"/>
</dbReference>
<dbReference type="InterPro" id="IPR036640">
    <property type="entry name" value="ABC1_TM_sf"/>
</dbReference>
<dbReference type="InterPro" id="IPR050173">
    <property type="entry name" value="ABC_transporter_C-like"/>
</dbReference>
<dbReference type="EMBL" id="ABJB010211343">
    <property type="status" value="NOT_ANNOTATED_CDS"/>
    <property type="molecule type" value="Genomic_DNA"/>
</dbReference>
<dbReference type="Gene3D" id="3.40.50.300">
    <property type="entry name" value="P-loop containing nucleotide triphosphate hydrolases"/>
    <property type="match status" value="2"/>
</dbReference>
<dbReference type="GO" id="GO:0005886">
    <property type="term" value="C:plasma membrane"/>
    <property type="evidence" value="ECO:0000318"/>
    <property type="project" value="GO_Central"/>
</dbReference>
<dbReference type="VEuPathDB" id="VectorBase:ISCI020356"/>
<dbReference type="EMBL" id="DS924248">
    <property type="protein sequence ID" value="EEC17486.1"/>
    <property type="molecule type" value="Genomic_DNA"/>
</dbReference>
<evidence type="ECO:0000256" key="9">
    <source>
        <dbReference type="SAM" id="Phobius"/>
    </source>
</evidence>
<dbReference type="SUPFAM" id="SSF52540">
    <property type="entry name" value="P-loop containing nucleoside triphosphate hydrolases"/>
    <property type="match status" value="2"/>
</dbReference>
<dbReference type="HOGENOM" id="CLU_000604_27_9_1"/>
<evidence type="ECO:0000256" key="3">
    <source>
        <dbReference type="ARBA" id="ARBA00022692"/>
    </source>
</evidence>
<comment type="subcellular location">
    <subcellularLocation>
        <location evidence="1">Endomembrane system</location>
        <topology evidence="1">Multi-pass membrane protein</topology>
    </subcellularLocation>
</comment>
<dbReference type="OrthoDB" id="10065830at2759"/>
<dbReference type="Proteomes" id="UP000001555">
    <property type="component" value="Unassembled WGS sequence"/>
</dbReference>
<reference evidence="11 13" key="1">
    <citation type="submission" date="2008-03" db="EMBL/GenBank/DDBJ databases">
        <title>Annotation of Ixodes scapularis.</title>
        <authorList>
            <consortium name="Ixodes scapularis Genome Project Consortium"/>
            <person name="Caler E."/>
            <person name="Hannick L.I."/>
            <person name="Bidwell S."/>
            <person name="Joardar V."/>
            <person name="Thiagarajan M."/>
            <person name="Amedeo P."/>
            <person name="Galinsky K.J."/>
            <person name="Schobel S."/>
            <person name="Inman J."/>
            <person name="Hostetler J."/>
            <person name="Miller J."/>
            <person name="Hammond M."/>
            <person name="Megy K."/>
            <person name="Lawson D."/>
            <person name="Kodira C."/>
            <person name="Sutton G."/>
            <person name="Meyer J."/>
            <person name="Hill C.A."/>
            <person name="Birren B."/>
            <person name="Nene V."/>
            <person name="Collins F."/>
            <person name="Alarcon-Chaidez F."/>
            <person name="Wikel S."/>
            <person name="Strausberg R."/>
        </authorList>
    </citation>
    <scope>NUCLEOTIDE SEQUENCE [LARGE SCALE GENOMIC DNA]</scope>
    <source>
        <strain evidence="13">Wikel</strain>
        <strain evidence="11">Wikel colony</strain>
    </source>
</reference>
<dbReference type="InterPro" id="IPR027417">
    <property type="entry name" value="P-loop_NTPase"/>
</dbReference>
<dbReference type="InterPro" id="IPR011527">
    <property type="entry name" value="ABC1_TM_dom"/>
</dbReference>
<dbReference type="VEuPathDB" id="VectorBase:ISCP_033821"/>
<evidence type="ECO:0000256" key="4">
    <source>
        <dbReference type="ARBA" id="ARBA00022737"/>
    </source>
</evidence>
<keyword evidence="13" id="KW-1185">Reference proteome</keyword>
<dbReference type="EMBL" id="ABJB010330852">
    <property type="status" value="NOT_ANNOTATED_CDS"/>
    <property type="molecule type" value="Genomic_DNA"/>
</dbReference>
<evidence type="ECO:0000256" key="7">
    <source>
        <dbReference type="ARBA" id="ARBA00022989"/>
    </source>
</evidence>
<dbReference type="EMBL" id="ABJB010995473">
    <property type="status" value="NOT_ANNOTATED_CDS"/>
    <property type="molecule type" value="Genomic_DNA"/>
</dbReference>
<dbReference type="VEuPathDB" id="VectorBase:ISCP_005157"/>
<evidence type="ECO:0000313" key="11">
    <source>
        <dbReference type="EMBL" id="EEC17486.1"/>
    </source>
</evidence>
<dbReference type="PANTHER" id="PTHR24223">
    <property type="entry name" value="ATP-BINDING CASSETTE SUB-FAMILY C"/>
    <property type="match status" value="1"/>
</dbReference>
<evidence type="ECO:0000256" key="5">
    <source>
        <dbReference type="ARBA" id="ARBA00022741"/>
    </source>
</evidence>
<dbReference type="GO" id="GO:0012505">
    <property type="term" value="C:endomembrane system"/>
    <property type="evidence" value="ECO:0007669"/>
    <property type="project" value="UniProtKB-SubCell"/>
</dbReference>
<evidence type="ECO:0000256" key="8">
    <source>
        <dbReference type="ARBA" id="ARBA00023136"/>
    </source>
</evidence>
<protein>
    <submittedName>
        <fullName evidence="11 12">ABC transporter, putative</fullName>
        <ecNumber evidence="11">1.3.1.74</ecNumber>
    </submittedName>
</protein>